<sequence length="96" mass="10618">MSLHLRYISFLWQVADLGCNLNMPLLRDGARVLMKLMPPGALYASLDVCLRHLAAPICHNTTVENLRAICLDHAKLGENSLSPTLDSRFFGPSPSQ</sequence>
<protein>
    <submittedName>
        <fullName evidence="1">Uncharacterized protein</fullName>
    </submittedName>
</protein>
<reference evidence="1 2" key="1">
    <citation type="submission" date="2024-05" db="EMBL/GenBank/DDBJ databases">
        <title>Genome sequencing and assembly of Indian major carp, Cirrhinus mrigala (Hamilton, 1822).</title>
        <authorList>
            <person name="Mohindra V."/>
            <person name="Chowdhury L.M."/>
            <person name="Lal K."/>
            <person name="Jena J.K."/>
        </authorList>
    </citation>
    <scope>NUCLEOTIDE SEQUENCE [LARGE SCALE GENOMIC DNA]</scope>
    <source>
        <strain evidence="1">CM1030</strain>
        <tissue evidence="1">Blood</tissue>
    </source>
</reference>
<dbReference type="AlphaFoldDB" id="A0ABD0QG36"/>
<organism evidence="1 2">
    <name type="scientific">Cirrhinus mrigala</name>
    <name type="common">Mrigala</name>
    <dbReference type="NCBI Taxonomy" id="683832"/>
    <lineage>
        <taxon>Eukaryota</taxon>
        <taxon>Metazoa</taxon>
        <taxon>Chordata</taxon>
        <taxon>Craniata</taxon>
        <taxon>Vertebrata</taxon>
        <taxon>Euteleostomi</taxon>
        <taxon>Actinopterygii</taxon>
        <taxon>Neopterygii</taxon>
        <taxon>Teleostei</taxon>
        <taxon>Ostariophysi</taxon>
        <taxon>Cypriniformes</taxon>
        <taxon>Cyprinidae</taxon>
        <taxon>Labeoninae</taxon>
        <taxon>Labeonini</taxon>
        <taxon>Cirrhinus</taxon>
    </lineage>
</organism>
<proteinExistence type="predicted"/>
<keyword evidence="2" id="KW-1185">Reference proteome</keyword>
<gene>
    <name evidence="1" type="ORF">M9458_020853</name>
</gene>
<dbReference type="EMBL" id="JAMKFB020000009">
    <property type="protein sequence ID" value="KAL0185156.1"/>
    <property type="molecule type" value="Genomic_DNA"/>
</dbReference>
<feature type="non-terminal residue" evidence="1">
    <location>
        <position position="96"/>
    </location>
</feature>
<accession>A0ABD0QG36</accession>
<comment type="caution">
    <text evidence="1">The sequence shown here is derived from an EMBL/GenBank/DDBJ whole genome shotgun (WGS) entry which is preliminary data.</text>
</comment>
<name>A0ABD0QG36_CIRMR</name>
<dbReference type="Proteomes" id="UP001529510">
    <property type="component" value="Unassembled WGS sequence"/>
</dbReference>
<evidence type="ECO:0000313" key="2">
    <source>
        <dbReference type="Proteomes" id="UP001529510"/>
    </source>
</evidence>
<evidence type="ECO:0000313" key="1">
    <source>
        <dbReference type="EMBL" id="KAL0185156.1"/>
    </source>
</evidence>